<dbReference type="AlphaFoldDB" id="A3IRX7"/>
<accession>A3IRX7</accession>
<dbReference type="RefSeq" id="WP_008276135.1">
    <property type="nucleotide sequence ID" value="NZ_AAXW01000020.1"/>
</dbReference>
<reference evidence="1 2" key="1">
    <citation type="submission" date="2007-03" db="EMBL/GenBank/DDBJ databases">
        <authorList>
            <person name="Stal L."/>
            <person name="Ferriera S."/>
            <person name="Johnson J."/>
            <person name="Kravitz S."/>
            <person name="Beeson K."/>
            <person name="Sutton G."/>
            <person name="Rogers Y.-H."/>
            <person name="Friedman R."/>
            <person name="Frazier M."/>
            <person name="Venter J.C."/>
        </authorList>
    </citation>
    <scope>NUCLEOTIDE SEQUENCE [LARGE SCALE GENOMIC DNA]</scope>
    <source>
        <strain evidence="1 2">CCY0110</strain>
    </source>
</reference>
<dbReference type="EMBL" id="AAXW01000020">
    <property type="protein sequence ID" value="EAZ90828.1"/>
    <property type="molecule type" value="Genomic_DNA"/>
</dbReference>
<dbReference type="Proteomes" id="UP000003781">
    <property type="component" value="Unassembled WGS sequence"/>
</dbReference>
<organism evidence="1 2">
    <name type="scientific">Crocosphaera chwakensis CCY0110</name>
    <dbReference type="NCBI Taxonomy" id="391612"/>
    <lineage>
        <taxon>Bacteria</taxon>
        <taxon>Bacillati</taxon>
        <taxon>Cyanobacteriota</taxon>
        <taxon>Cyanophyceae</taxon>
        <taxon>Oscillatoriophycideae</taxon>
        <taxon>Chroococcales</taxon>
        <taxon>Aphanothecaceae</taxon>
        <taxon>Crocosphaera</taxon>
        <taxon>Crocosphaera chwakensis</taxon>
    </lineage>
</organism>
<proteinExistence type="predicted"/>
<comment type="caution">
    <text evidence="1">The sequence shown here is derived from an EMBL/GenBank/DDBJ whole genome shotgun (WGS) entry which is preliminary data.</text>
</comment>
<keyword evidence="2" id="KW-1185">Reference proteome</keyword>
<name>A3IRX7_9CHRO</name>
<sequence length="111" mass="12888">MMLLSSKKTPLTVQVNLDRQTKRVFDNSYCSEIHKEQDNLFKEKIIINNIEIPIKFSESVEKFLPSAETMSAWYLAHYGVSSPLDLEPKRIGESLEKLAAWWVSVSIKWLE</sequence>
<evidence type="ECO:0000313" key="2">
    <source>
        <dbReference type="Proteomes" id="UP000003781"/>
    </source>
</evidence>
<evidence type="ECO:0000313" key="1">
    <source>
        <dbReference type="EMBL" id="EAZ90828.1"/>
    </source>
</evidence>
<dbReference type="eggNOG" id="ENOG50321G8">
    <property type="taxonomic scope" value="Bacteria"/>
</dbReference>
<gene>
    <name evidence="1" type="ORF">CY0110_30391</name>
</gene>
<protein>
    <submittedName>
        <fullName evidence="1">Uncharacterized protein</fullName>
    </submittedName>
</protein>